<evidence type="ECO:0000256" key="2">
    <source>
        <dbReference type="ARBA" id="ARBA00023002"/>
    </source>
</evidence>
<sequence>MQTKNYETLFSGFDLAGLKIRNRVALAPMTRVSATADGLVTDEMVKYYTKFAKGGFSLLITEGVYPDDQYSQGYLFQPGISNDKQTNAWREVIESVHQEGSKIICQLMHAGALSQGNIHKQISIGPSAVKPKGTQLTFYRGEGEFPVPEEMSLNDIDDVKRGFVNAAKNAKQAGFDGVEVHGANGYILDQFLTDYTNHRDDQYGGSTENRVKLLVEVLQEIRNEVGEDFPVGIRISQAKVNDANHKWTGKEADAEIIFKNLANAGADFIHITEPKAYEPAFDDSSSTLVQLAKRYGQVPVIANGSLEDPEKAEEIITSGYADIISLGKGALANQDWVNKVNSNQELAAFNAENHLLPIANLKDHECN</sequence>
<feature type="domain" description="NADH:flavin oxidoreductase/NADH oxidase N-terminal" evidence="3">
    <location>
        <begin position="9"/>
        <end position="345"/>
    </location>
</feature>
<gene>
    <name evidence="4" type="ORF">D0466_00710</name>
</gene>
<evidence type="ECO:0000313" key="5">
    <source>
        <dbReference type="Proteomes" id="UP000262939"/>
    </source>
</evidence>
<keyword evidence="5" id="KW-1185">Reference proteome</keyword>
<dbReference type="OrthoDB" id="9772736at2"/>
<dbReference type="AlphaFoldDB" id="A0A372LJP8"/>
<accession>A0A372LJP8</accession>
<dbReference type="EMBL" id="QVTD01000001">
    <property type="protein sequence ID" value="RFU66668.1"/>
    <property type="molecule type" value="Genomic_DNA"/>
</dbReference>
<comment type="caution">
    <text evidence="4">The sequence shown here is derived from an EMBL/GenBank/DDBJ whole genome shotgun (WGS) entry which is preliminary data.</text>
</comment>
<evidence type="ECO:0000256" key="1">
    <source>
        <dbReference type="ARBA" id="ARBA00022630"/>
    </source>
</evidence>
<evidence type="ECO:0000259" key="3">
    <source>
        <dbReference type="Pfam" id="PF00724"/>
    </source>
</evidence>
<dbReference type="InterPro" id="IPR013785">
    <property type="entry name" value="Aldolase_TIM"/>
</dbReference>
<dbReference type="GO" id="GO:0016491">
    <property type="term" value="F:oxidoreductase activity"/>
    <property type="evidence" value="ECO:0007669"/>
    <property type="project" value="UniProtKB-KW"/>
</dbReference>
<proteinExistence type="predicted"/>
<dbReference type="Pfam" id="PF00724">
    <property type="entry name" value="Oxidored_FMN"/>
    <property type="match status" value="1"/>
</dbReference>
<keyword evidence="2" id="KW-0560">Oxidoreductase</keyword>
<dbReference type="InterPro" id="IPR051799">
    <property type="entry name" value="NADH_flavin_oxidoreductase"/>
</dbReference>
<dbReference type="PANTHER" id="PTHR43656">
    <property type="entry name" value="BINDING OXIDOREDUCTASE, PUTATIVE (AFU_ORTHOLOGUE AFUA_2G08260)-RELATED"/>
    <property type="match status" value="1"/>
</dbReference>
<dbReference type="PANTHER" id="PTHR43656:SF2">
    <property type="entry name" value="BINDING OXIDOREDUCTASE, PUTATIVE (AFU_ORTHOLOGUE AFUA_2G08260)-RELATED"/>
    <property type="match status" value="1"/>
</dbReference>
<keyword evidence="1" id="KW-0285">Flavoprotein</keyword>
<dbReference type="RefSeq" id="WP_117320639.1">
    <property type="nucleotide sequence ID" value="NZ_QVTD01000001.1"/>
</dbReference>
<dbReference type="Gene3D" id="3.20.20.70">
    <property type="entry name" value="Aldolase class I"/>
    <property type="match status" value="1"/>
</dbReference>
<dbReference type="Proteomes" id="UP000262939">
    <property type="component" value="Unassembled WGS sequence"/>
</dbReference>
<evidence type="ECO:0000313" key="4">
    <source>
        <dbReference type="EMBL" id="RFU66668.1"/>
    </source>
</evidence>
<dbReference type="GO" id="GO:0010181">
    <property type="term" value="F:FMN binding"/>
    <property type="evidence" value="ECO:0007669"/>
    <property type="project" value="InterPro"/>
</dbReference>
<dbReference type="CDD" id="cd02803">
    <property type="entry name" value="OYE_like_FMN_family"/>
    <property type="match status" value="1"/>
</dbReference>
<protein>
    <submittedName>
        <fullName evidence="4">NADH:flavin oxidoreductase</fullName>
    </submittedName>
</protein>
<dbReference type="SUPFAM" id="SSF51395">
    <property type="entry name" value="FMN-linked oxidoreductases"/>
    <property type="match status" value="1"/>
</dbReference>
<reference evidence="4 5" key="1">
    <citation type="submission" date="2018-08" db="EMBL/GenBank/DDBJ databases">
        <title>Bacillus chawlae sp. nov., Bacillus glennii sp. nov., and Bacillus saganii sp. nov. Isolated from the Vehicle Assembly Building at Kennedy Space Center where the Viking Spacecraft were Assembled.</title>
        <authorList>
            <person name="Seuylemezian A."/>
            <person name="Vaishampayan P."/>
        </authorList>
    </citation>
    <scope>NUCLEOTIDE SEQUENCE [LARGE SCALE GENOMIC DNA]</scope>
    <source>
        <strain evidence="4 5">V44-8</strain>
    </source>
</reference>
<name>A0A372LJP8_9BACI</name>
<organism evidence="4 5">
    <name type="scientific">Peribacillus glennii</name>
    <dbReference type="NCBI Taxonomy" id="2303991"/>
    <lineage>
        <taxon>Bacteria</taxon>
        <taxon>Bacillati</taxon>
        <taxon>Bacillota</taxon>
        <taxon>Bacilli</taxon>
        <taxon>Bacillales</taxon>
        <taxon>Bacillaceae</taxon>
        <taxon>Peribacillus</taxon>
    </lineage>
</organism>
<dbReference type="InterPro" id="IPR001155">
    <property type="entry name" value="OxRdtase_FMN_N"/>
</dbReference>